<name>A0A1W0A6T1_9STRA</name>
<gene>
    <name evidence="2" type="ORF">THRCLA_20485</name>
</gene>
<proteinExistence type="predicted"/>
<organism evidence="2 3">
    <name type="scientific">Thraustotheca clavata</name>
    <dbReference type="NCBI Taxonomy" id="74557"/>
    <lineage>
        <taxon>Eukaryota</taxon>
        <taxon>Sar</taxon>
        <taxon>Stramenopiles</taxon>
        <taxon>Oomycota</taxon>
        <taxon>Saprolegniomycetes</taxon>
        <taxon>Saprolegniales</taxon>
        <taxon>Achlyaceae</taxon>
        <taxon>Thraustotheca</taxon>
    </lineage>
</organism>
<dbReference type="OrthoDB" id="76853at2759"/>
<feature type="region of interest" description="Disordered" evidence="1">
    <location>
        <begin position="234"/>
        <end position="253"/>
    </location>
</feature>
<keyword evidence="3" id="KW-1185">Reference proteome</keyword>
<dbReference type="AlphaFoldDB" id="A0A1W0A6T1"/>
<evidence type="ECO:0000313" key="3">
    <source>
        <dbReference type="Proteomes" id="UP000243217"/>
    </source>
</evidence>
<comment type="caution">
    <text evidence="2">The sequence shown here is derived from an EMBL/GenBank/DDBJ whole genome shotgun (WGS) entry which is preliminary data.</text>
</comment>
<dbReference type="Proteomes" id="UP000243217">
    <property type="component" value="Unassembled WGS sequence"/>
</dbReference>
<evidence type="ECO:0000256" key="1">
    <source>
        <dbReference type="SAM" id="MobiDB-lite"/>
    </source>
</evidence>
<dbReference type="EMBL" id="JNBS01000399">
    <property type="protein sequence ID" value="OQS05955.1"/>
    <property type="molecule type" value="Genomic_DNA"/>
</dbReference>
<protein>
    <submittedName>
        <fullName evidence="2">Uncharacterized protein</fullName>
    </submittedName>
</protein>
<reference evidence="2 3" key="1">
    <citation type="journal article" date="2014" name="Genome Biol. Evol.">
        <title>The secreted proteins of Achlya hypogyna and Thraustotheca clavata identify the ancestral oomycete secretome and reveal gene acquisitions by horizontal gene transfer.</title>
        <authorList>
            <person name="Misner I."/>
            <person name="Blouin N."/>
            <person name="Leonard G."/>
            <person name="Richards T.A."/>
            <person name="Lane C.E."/>
        </authorList>
    </citation>
    <scope>NUCLEOTIDE SEQUENCE [LARGE SCALE GENOMIC DNA]</scope>
    <source>
        <strain evidence="2 3">ATCC 34112</strain>
    </source>
</reference>
<sequence length="274" mass="28956">MTVAMASAAIPPLLPKELSTIVDTYTPVVSAYASSALPATVGNCSAANAPKPCQDVGDLYATKSSFYDIQARWISGLNTINVNTVKLTYDANGTMNADVSVTFKSLPMSLHVDVCLPGAGCSKLLDNTDTCCGGPKTISATATVACSEVFPYLRNATVSNVSIAPALEVMYNISGKPTALFDATSVLQKELAQQGTTLLQNQGLTLLNEKIKQLYGDTIFCTQTSQLAWIAKNPQNSGSKSNAPATTTTSPKSHASFQSMSILCLFFAWIITLM</sequence>
<accession>A0A1W0A6T1</accession>
<evidence type="ECO:0000313" key="2">
    <source>
        <dbReference type="EMBL" id="OQS05955.1"/>
    </source>
</evidence>